<dbReference type="InterPro" id="IPR002575">
    <property type="entry name" value="Aminoglycoside_PTrfase"/>
</dbReference>
<dbReference type="RefSeq" id="WP_108436941.1">
    <property type="nucleotide sequence ID" value="NZ_CP028918.1"/>
</dbReference>
<name>A0A2S0UQN6_9RHOB</name>
<dbReference type="GO" id="GO:0016740">
    <property type="term" value="F:transferase activity"/>
    <property type="evidence" value="ECO:0007669"/>
    <property type="project" value="UniProtKB-KW"/>
</dbReference>
<evidence type="ECO:0000259" key="1">
    <source>
        <dbReference type="Pfam" id="PF01636"/>
    </source>
</evidence>
<organism evidence="2 3">
    <name type="scientific">Paragemmobacter aquarius</name>
    <dbReference type="NCBI Taxonomy" id="2169400"/>
    <lineage>
        <taxon>Bacteria</taxon>
        <taxon>Pseudomonadati</taxon>
        <taxon>Pseudomonadota</taxon>
        <taxon>Alphaproteobacteria</taxon>
        <taxon>Rhodobacterales</taxon>
        <taxon>Paracoccaceae</taxon>
        <taxon>Paragemmobacter</taxon>
    </lineage>
</organism>
<accession>A0A2S0UQN6</accession>
<sequence length="262" mass="28073">MDDRPETTQTALMRLDPALKAGDWQPLAGGRTNRLWRVGRFTVKQFDAAAASALFPNDAGAEARALTLFAPLGLAPRLRAKGADWLIYDHAEGRPWAGDPAPVARALHRLHGAQVPQGSFRLAPNGSAAVLADARRIHALPDAPPDPACPPVPPVPIHADAVAGNIIDTGAGPLFIDWQCPAMGDPVEDLCTLLSPAMTWLYTGKPLDPAWAQALLRAYPDAETVARARAMLPVYRWRIAAHCAWKAARGDGDYAAALKLEL</sequence>
<keyword evidence="2" id="KW-0808">Transferase</keyword>
<dbReference type="InterPro" id="IPR011009">
    <property type="entry name" value="Kinase-like_dom_sf"/>
</dbReference>
<dbReference type="AlphaFoldDB" id="A0A2S0UQN6"/>
<protein>
    <submittedName>
        <fullName evidence="2">Aminoglycoside phosphotransferase</fullName>
    </submittedName>
</protein>
<evidence type="ECO:0000313" key="3">
    <source>
        <dbReference type="Proteomes" id="UP000244496"/>
    </source>
</evidence>
<dbReference type="SUPFAM" id="SSF56112">
    <property type="entry name" value="Protein kinase-like (PK-like)"/>
    <property type="match status" value="1"/>
</dbReference>
<feature type="domain" description="Aminoglycoside phosphotransferase" evidence="1">
    <location>
        <begin position="23"/>
        <end position="222"/>
    </location>
</feature>
<keyword evidence="3" id="KW-1185">Reference proteome</keyword>
<dbReference type="EMBL" id="CP028918">
    <property type="protein sequence ID" value="AWB50129.1"/>
    <property type="molecule type" value="Genomic_DNA"/>
</dbReference>
<gene>
    <name evidence="2" type="ORF">HYN69_17885</name>
</gene>
<dbReference type="Proteomes" id="UP000244496">
    <property type="component" value="Chromosome"/>
</dbReference>
<dbReference type="Gene3D" id="3.90.1200.10">
    <property type="match status" value="1"/>
</dbReference>
<proteinExistence type="predicted"/>
<dbReference type="Pfam" id="PF01636">
    <property type="entry name" value="APH"/>
    <property type="match status" value="1"/>
</dbReference>
<dbReference type="OrthoDB" id="7334546at2"/>
<dbReference type="KEGG" id="geh:HYN69_17885"/>
<reference evidence="2 3" key="1">
    <citation type="submission" date="2018-04" db="EMBL/GenBank/DDBJ databases">
        <title>Genome sequencing of Gemmobacter.</title>
        <authorList>
            <person name="Yi H."/>
            <person name="Baek M.-G."/>
        </authorList>
    </citation>
    <scope>NUCLEOTIDE SEQUENCE [LARGE SCALE GENOMIC DNA]</scope>
    <source>
        <strain evidence="2 3">HYN0069</strain>
    </source>
</reference>
<evidence type="ECO:0000313" key="2">
    <source>
        <dbReference type="EMBL" id="AWB50129.1"/>
    </source>
</evidence>